<evidence type="ECO:0000256" key="1">
    <source>
        <dbReference type="SAM" id="Phobius"/>
    </source>
</evidence>
<dbReference type="AlphaFoldDB" id="A0A1Q2MDB8"/>
<keyword evidence="1" id="KW-0472">Membrane</keyword>
<proteinExistence type="predicted"/>
<dbReference type="EMBL" id="CP019646">
    <property type="protein sequence ID" value="AQQ70693.1"/>
    <property type="molecule type" value="Genomic_DNA"/>
</dbReference>
<keyword evidence="3" id="KW-1185">Reference proteome</keyword>
<feature type="transmembrane region" description="Helical" evidence="1">
    <location>
        <begin position="12"/>
        <end position="36"/>
    </location>
</feature>
<protein>
    <submittedName>
        <fullName evidence="2">Uncharacterized protein</fullName>
    </submittedName>
</protein>
<organism evidence="2 3">
    <name type="scientific">Limihaloglobus sulfuriphilus</name>
    <dbReference type="NCBI Taxonomy" id="1851148"/>
    <lineage>
        <taxon>Bacteria</taxon>
        <taxon>Pseudomonadati</taxon>
        <taxon>Planctomycetota</taxon>
        <taxon>Phycisphaerae</taxon>
        <taxon>Sedimentisphaerales</taxon>
        <taxon>Sedimentisphaeraceae</taxon>
        <taxon>Limihaloglobus</taxon>
    </lineage>
</organism>
<dbReference type="RefSeq" id="WP_146682935.1">
    <property type="nucleotide sequence ID" value="NZ_CP019646.1"/>
</dbReference>
<gene>
    <name evidence="2" type="ORF">SMSP2_01051</name>
</gene>
<keyword evidence="1" id="KW-1133">Transmembrane helix</keyword>
<evidence type="ECO:0000313" key="2">
    <source>
        <dbReference type="EMBL" id="AQQ70693.1"/>
    </source>
</evidence>
<sequence>MNLFKTLRKHQKWIIISVFIVVMITFIGGQALQALLTSRGPSNRVMATFGDGQKLRQIDIRSAYQQLEVLRQIGAERYLMSNDPIALLVGHILFENDRGFFLDAQFKRMIQQGQLMIKQEDLDKFFNRSNQEGPLYWILLLHEADKAGIAASRQDAIDVLRSNPTMFTPDGNASALVERVSSQLNISQQDIMEIFSRLLSIVSYVKTVTSNSNVTIPQIESQAGFAGTKLNAEYVRFGAESLRSEDEEVSEEVLQNQFAKYADIAQGNYTKENPYGFGYLLPDRVKLEYLLVNLSDIEAVIAAPTDNEMEEYYDINKSNFIDQQAAENEDTTALDKPVYKPYASVASEIRRMIIDQRKNELTSEIISEAQDLLSAKMEDKNVDEFTSEDYKEYAADYADTAAKLTEKFGVSFYTGTTGYLDGRRLMMDPNIGRLEVMITNVTSLPLARYVFSVEELGSVKLGIYEGQAPKLYQNIGPLSSRYARVTGMVRVVEALPSSTAESLGTEYSTKHTSLNSSSDSDSMYKVRETVLKDCQSLKAMEKAESAAKKLIAAGQDWQAALEEINKELDSSISISNFTDQDIASAGQLKRLKFRTSSMPGSSAFVNNATVEKAVQDSIAALEDSQPKAIEVKEDLAWYAVRDVSISKPLVTEYEDSKLQLAAAFEITSSLESALEFLTADNILSRANFEPIEEPKE</sequence>
<dbReference type="Proteomes" id="UP000188181">
    <property type="component" value="Chromosome"/>
</dbReference>
<keyword evidence="1" id="KW-0812">Transmembrane</keyword>
<evidence type="ECO:0000313" key="3">
    <source>
        <dbReference type="Proteomes" id="UP000188181"/>
    </source>
</evidence>
<dbReference type="OrthoDB" id="261343at2"/>
<dbReference type="KEGG" id="pbas:SMSP2_01051"/>
<name>A0A1Q2MDB8_9BACT</name>
<reference evidence="3" key="1">
    <citation type="submission" date="2017-02" db="EMBL/GenBank/DDBJ databases">
        <title>Comparative genomics and description of representatives of a novel lineage of planctomycetes thriving in anoxic sediments.</title>
        <authorList>
            <person name="Spring S."/>
            <person name="Bunk B."/>
            <person name="Sproer C."/>
        </authorList>
    </citation>
    <scope>NUCLEOTIDE SEQUENCE [LARGE SCALE GENOMIC DNA]</scope>
    <source>
        <strain evidence="3">SM-Chi-D1</strain>
    </source>
</reference>
<accession>A0A1Q2MDB8</accession>
<dbReference type="STRING" id="1851148.SMSP2_01051"/>